<feature type="coiled-coil region" evidence="10">
    <location>
        <begin position="1159"/>
        <end position="1351"/>
    </location>
</feature>
<dbReference type="PROSITE" id="PS51844">
    <property type="entry name" value="SH3_LIKE"/>
    <property type="match status" value="1"/>
</dbReference>
<dbReference type="InterPro" id="IPR036103">
    <property type="entry name" value="MYSc_Myo5"/>
</dbReference>
<accession>A0A6P7KBH4</accession>
<dbReference type="GO" id="GO:0007015">
    <property type="term" value="P:actin filament organization"/>
    <property type="evidence" value="ECO:0007669"/>
    <property type="project" value="TreeGrafter"/>
</dbReference>
<feature type="region of interest" description="Actin-binding" evidence="9">
    <location>
        <begin position="632"/>
        <end position="654"/>
    </location>
</feature>
<keyword evidence="6 9" id="KW-0518">Myosin</keyword>
<dbReference type="PRINTS" id="PR00193">
    <property type="entry name" value="MYOSINHEAVY"/>
</dbReference>
<dbReference type="GO" id="GO:0051015">
    <property type="term" value="F:actin filament binding"/>
    <property type="evidence" value="ECO:0007669"/>
    <property type="project" value="TreeGrafter"/>
</dbReference>
<dbReference type="Gene3D" id="1.20.120.720">
    <property type="entry name" value="Myosin VI head, motor domain, U50 subdomain"/>
    <property type="match status" value="1"/>
</dbReference>
<evidence type="ECO:0000256" key="8">
    <source>
        <dbReference type="ARBA" id="ARBA00023203"/>
    </source>
</evidence>
<dbReference type="PANTHER" id="PTHR13140:SF313">
    <property type="entry name" value="UNCONVENTIONAL MYOSIN-VC"/>
    <property type="match status" value="1"/>
</dbReference>
<dbReference type="PROSITE" id="PS51456">
    <property type="entry name" value="MYOSIN_MOTOR"/>
    <property type="match status" value="1"/>
</dbReference>
<dbReference type="Gene3D" id="1.20.58.530">
    <property type="match status" value="1"/>
</dbReference>
<evidence type="ECO:0000256" key="3">
    <source>
        <dbReference type="ARBA" id="ARBA00022741"/>
    </source>
</evidence>
<dbReference type="CDD" id="cd15476">
    <property type="entry name" value="Myo5c_CBD"/>
    <property type="match status" value="1"/>
</dbReference>
<keyword evidence="8 9" id="KW-0009">Actin-binding</keyword>
<keyword evidence="4 9" id="KW-0067">ATP-binding</keyword>
<feature type="domain" description="Dilute" evidence="11">
    <location>
        <begin position="1418"/>
        <end position="1695"/>
    </location>
</feature>
<keyword evidence="3 9" id="KW-0547">Nucleotide-binding</keyword>
<dbReference type="GO" id="GO:0000146">
    <property type="term" value="F:microfilament motor activity"/>
    <property type="evidence" value="ECO:0007669"/>
    <property type="project" value="TreeGrafter"/>
</dbReference>
<dbReference type="SMART" id="SM00242">
    <property type="entry name" value="MYSc"/>
    <property type="match status" value="1"/>
</dbReference>
<dbReference type="InterPro" id="IPR027417">
    <property type="entry name" value="P-loop_NTPase"/>
</dbReference>
<dbReference type="PROSITE" id="PS51126">
    <property type="entry name" value="DILUTE"/>
    <property type="match status" value="1"/>
</dbReference>
<dbReference type="CTD" id="55930"/>
<keyword evidence="14" id="KW-1185">Reference proteome</keyword>
<dbReference type="OrthoDB" id="6108017at2759"/>
<dbReference type="SMART" id="SM01132">
    <property type="entry name" value="DIL"/>
    <property type="match status" value="1"/>
</dbReference>
<evidence type="ECO:0000256" key="9">
    <source>
        <dbReference type="PROSITE-ProRule" id="PRU00782"/>
    </source>
</evidence>
<dbReference type="FunFam" id="3.40.850.10:FF:000089">
    <property type="entry name" value="Myosin VC"/>
    <property type="match status" value="1"/>
</dbReference>
<evidence type="ECO:0000259" key="11">
    <source>
        <dbReference type="PROSITE" id="PS51126"/>
    </source>
</evidence>
<evidence type="ECO:0000256" key="2">
    <source>
        <dbReference type="ARBA" id="ARBA00022737"/>
    </source>
</evidence>
<dbReference type="RefSeq" id="XP_028285777.1">
    <property type="nucleotide sequence ID" value="XM_028429976.1"/>
</dbReference>
<dbReference type="InterPro" id="IPR000048">
    <property type="entry name" value="IQ_motif_EF-hand-BS"/>
</dbReference>
<protein>
    <submittedName>
        <fullName evidence="15">Unconventional myosin-Vc</fullName>
    </submittedName>
</protein>
<keyword evidence="5 10" id="KW-0175">Coiled coil</keyword>
<proteinExistence type="inferred from homology"/>
<evidence type="ECO:0000313" key="14">
    <source>
        <dbReference type="Proteomes" id="UP000515145"/>
    </source>
</evidence>
<feature type="coiled-coil region" evidence="10">
    <location>
        <begin position="884"/>
        <end position="1098"/>
    </location>
</feature>
<dbReference type="FunFam" id="3.30.70.1590:FF:000005">
    <property type="entry name" value="unconventional myosin-Vc"/>
    <property type="match status" value="1"/>
</dbReference>
<dbReference type="Gene3D" id="3.30.70.1590">
    <property type="match status" value="1"/>
</dbReference>
<evidence type="ECO:0000256" key="6">
    <source>
        <dbReference type="ARBA" id="ARBA00023123"/>
    </source>
</evidence>
<feature type="domain" description="Myosin motor" evidence="12">
    <location>
        <begin position="69"/>
        <end position="753"/>
    </location>
</feature>
<evidence type="ECO:0000256" key="5">
    <source>
        <dbReference type="ARBA" id="ARBA00023054"/>
    </source>
</evidence>
<dbReference type="Gene3D" id="3.40.850.10">
    <property type="entry name" value="Kinesin motor domain"/>
    <property type="match status" value="1"/>
</dbReference>
<dbReference type="SMART" id="SM00015">
    <property type="entry name" value="IQ"/>
    <property type="match status" value="6"/>
</dbReference>
<evidence type="ECO:0000313" key="15">
    <source>
        <dbReference type="RefSeq" id="XP_028285777.1"/>
    </source>
</evidence>
<dbReference type="GO" id="GO:0005524">
    <property type="term" value="F:ATP binding"/>
    <property type="evidence" value="ECO:0007669"/>
    <property type="project" value="UniProtKB-UniRule"/>
</dbReference>
<evidence type="ECO:0000256" key="4">
    <source>
        <dbReference type="ARBA" id="ARBA00022840"/>
    </source>
</evidence>
<dbReference type="InterPro" id="IPR037991">
    <property type="entry name" value="Myo5c_CBD"/>
</dbReference>
<dbReference type="PANTHER" id="PTHR13140">
    <property type="entry name" value="MYOSIN"/>
    <property type="match status" value="1"/>
</dbReference>
<gene>
    <name evidence="15" type="primary">myo5c</name>
</gene>
<dbReference type="Proteomes" id="UP000515145">
    <property type="component" value="Chromosome 19"/>
</dbReference>
<dbReference type="InterPro" id="IPR002710">
    <property type="entry name" value="Dilute_dom"/>
</dbReference>
<dbReference type="GO" id="GO:0016020">
    <property type="term" value="C:membrane"/>
    <property type="evidence" value="ECO:0007669"/>
    <property type="project" value="TreeGrafter"/>
</dbReference>
<dbReference type="CDD" id="cd01380">
    <property type="entry name" value="MYSc_Myo5"/>
    <property type="match status" value="1"/>
</dbReference>
<keyword evidence="2" id="KW-0677">Repeat</keyword>
<dbReference type="GO" id="GO:0005737">
    <property type="term" value="C:cytoplasm"/>
    <property type="evidence" value="ECO:0007669"/>
    <property type="project" value="TreeGrafter"/>
</dbReference>
<dbReference type="GeneID" id="114451407"/>
<evidence type="ECO:0000256" key="1">
    <source>
        <dbReference type="ARBA" id="ARBA00008314"/>
    </source>
</evidence>
<dbReference type="InterPro" id="IPR004009">
    <property type="entry name" value="SH3_Myosin"/>
</dbReference>
<dbReference type="Gene3D" id="1.10.10.820">
    <property type="match status" value="1"/>
</dbReference>
<dbReference type="PROSITE" id="PS50096">
    <property type="entry name" value="IQ"/>
    <property type="match status" value="3"/>
</dbReference>
<evidence type="ECO:0000256" key="10">
    <source>
        <dbReference type="SAM" id="Coils"/>
    </source>
</evidence>
<reference evidence="15" key="1">
    <citation type="submission" date="2025-08" db="UniProtKB">
        <authorList>
            <consortium name="RefSeq"/>
        </authorList>
    </citation>
    <scope>IDENTIFICATION</scope>
</reference>
<feature type="domain" description="Myosin N-terminal SH3-like" evidence="13">
    <location>
        <begin position="8"/>
        <end position="60"/>
    </location>
</feature>
<evidence type="ECO:0000259" key="13">
    <source>
        <dbReference type="PROSITE" id="PS51844"/>
    </source>
</evidence>
<dbReference type="FunCoup" id="A0A6P7KBH4">
    <property type="interactions" value="476"/>
</dbReference>
<dbReference type="FunFam" id="1.10.10.820:FF:000001">
    <property type="entry name" value="Myosin heavy chain"/>
    <property type="match status" value="1"/>
</dbReference>
<dbReference type="Gene3D" id="1.20.5.190">
    <property type="match status" value="2"/>
</dbReference>
<dbReference type="SUPFAM" id="SSF52540">
    <property type="entry name" value="P-loop containing nucleoside triphosphate hydrolases"/>
    <property type="match status" value="2"/>
</dbReference>
<dbReference type="InterPro" id="IPR001609">
    <property type="entry name" value="Myosin_head_motor_dom-like"/>
</dbReference>
<evidence type="ECO:0000256" key="7">
    <source>
        <dbReference type="ARBA" id="ARBA00023175"/>
    </source>
</evidence>
<comment type="similarity">
    <text evidence="1 9">Belongs to the TRAFAC class myosin-kinesin ATPase superfamily. Myosin family.</text>
</comment>
<feature type="binding site" evidence="9">
    <location>
        <begin position="163"/>
        <end position="170"/>
    </location>
    <ligand>
        <name>ATP</name>
        <dbReference type="ChEBI" id="CHEBI:30616"/>
    </ligand>
</feature>
<keyword evidence="7 9" id="KW-0505">Motor protein</keyword>
<evidence type="ECO:0000259" key="12">
    <source>
        <dbReference type="PROSITE" id="PS51456"/>
    </source>
</evidence>
<organism evidence="14 15">
    <name type="scientific">Parambassis ranga</name>
    <name type="common">Indian glassy fish</name>
    <dbReference type="NCBI Taxonomy" id="210632"/>
    <lineage>
        <taxon>Eukaryota</taxon>
        <taxon>Metazoa</taxon>
        <taxon>Chordata</taxon>
        <taxon>Craniata</taxon>
        <taxon>Vertebrata</taxon>
        <taxon>Euteleostomi</taxon>
        <taxon>Actinopterygii</taxon>
        <taxon>Neopterygii</taxon>
        <taxon>Teleostei</taxon>
        <taxon>Neoteleostei</taxon>
        <taxon>Acanthomorphata</taxon>
        <taxon>Ovalentaria</taxon>
        <taxon>Ambassidae</taxon>
        <taxon>Parambassis</taxon>
    </lineage>
</organism>
<dbReference type="Pfam" id="PF01843">
    <property type="entry name" value="DIL"/>
    <property type="match status" value="1"/>
</dbReference>
<dbReference type="InterPro" id="IPR036961">
    <property type="entry name" value="Kinesin_motor_dom_sf"/>
</dbReference>
<dbReference type="InParanoid" id="A0A6P7KBH4"/>
<dbReference type="Pfam" id="PF00063">
    <property type="entry name" value="Myosin_head"/>
    <property type="match status" value="1"/>
</dbReference>
<dbReference type="FunFam" id="1.20.58.530:FF:000002">
    <property type="entry name" value="Class V myosin"/>
    <property type="match status" value="1"/>
</dbReference>
<dbReference type="GO" id="GO:0016459">
    <property type="term" value="C:myosin complex"/>
    <property type="evidence" value="ECO:0007669"/>
    <property type="project" value="UniProtKB-KW"/>
</dbReference>
<name>A0A6P7KBH4_9TELE</name>
<sequence length="1740" mass="201950">MALLELYTEFNRVWIPDAEHVWKSAEIKRDFHAGDITLELFVEDGTEYSYPVDPTKPQLPPLRNPDILVGENDLTALSYLHEPAVLHNLKVRFMESRIIYTYCGIILVAVNPYKQLPIYGDAIIHAYSGQNMGDMDPHIFAVAEEAYKQMVRNHKNQSIIVSGESGAGKTVSARYAMRYFAVVSKSGSKTRVEDKVLASNPITEAIGNAKTTRNDNSSRFGKYTEISFDKRYRIIGANMRTYLLEKSRVVFQADNERNYHIFYQLCSCAHLPEFKELRLLSADKFKYTCLGGDITIEGVDDEKDMEETRRTFSLLGLKEDFQSDVFKVLAAILHLGNVEIRNSGEDKSSVSSSDPHLAVFCELLGVSAGELVRWLCHRRIVLVAETVVKPLPKKQAVNARDALAKQIYAHLFDCIINRINTALQVPGKQHAFIGVLDIYGFETFDINSFEQFCINYANEKLQQQFNLHVFKLEQEEYMKEDIPWTLIDFYDNQPVIDLIEAKMGILDLLDEECLFPQGTDHSWLQKLYNYLDASPLFEKPRLSNEAFLIEHFADKVEYQCRGFLEKNRDALYEELVDTMRASQFPFLASFFQEEEHNAGSSKGVKVRPARPLVKPANKQLRTSVGDKFRSSLSLLMETLNATTPHYVRCIKPNDEKLPFEYDSKRVVQQLRACGVLETIRISAQSYPSRWTYIEFYSRYSILMSHQEADLSDKKQTCKNVLHRLIQDSNQYKFGRTKIFFRAGQVAYLEKLRLDRLRGACVTIQKHVRGWSQRRNYRTMREAVIILQQYIRGKRTVRKTVSAAMLKQGWAAVVVQKHWRGCRMRQIYQLVRVASITIQAFTRGWIARRRYKKMMKEHKALVLQKYARAWLARRRFQIMRRLVLNVQLSYRVQQLRKKVEEQNKENRGLMERLTSLANSHSQTVDKLHGLEEQLEKSTNQKASLEARERKAKEDASLTITQLKAGMEALNIEKESLEQMFEASTKEAKENFDQVKRSLLDEKETEARLRKIAENNIEIQRQDHETKVESLKEEIKRLKEEKVVLQRKMEDVVQVNSDLQEQVIQLTKHVKVIPELRRDLNNLQNQKSNLDRKMKQQSEQAKAKMNGIVRQLLGGFVEEELLLGLTTDDSEKIDEAEDMLAAFEGLQKATRIVENHHREQREGYETHMEGLKLKVDHLQNENSKLQNLFQEKSNVNENIRQEVSRLSSENAVIPELKLQVSELQRQKQELEGLVEQQDREFTEKHKENTDILHSKLTEESSQRRHFEEKAEELEEVKRDLQGRIEELEEENEHLKRQQMMDNEIKRNLRQETSQLTAENMDFEELLDQRDRLIKKLQSQIKSLETAQKAKQTSAIPKDYLGMLEYKREDEARLIQNIIIDLKPKGVAVNMLPSLPAYILFMCVRHADYLNDEAKLKSLMNAIINAVKKVVMSHHKDLDLLSFWLSNTYQLLNCLKQYSGEEEFLKQSTARQKKNCLQNFDLSEHRQILSDLAIHIYHQFITVMEKSLTPAIVPGMLEHESLQGISSMKPTGFRKRSNSIYEDSETYTISSIIQQLTLFHSTMSHHGMDQCLVKQAIKQLFFIIGATTLNNIMLRKDMCSCRKGMQIRCNISYLEEWLKEKELQSSNAIDTLGPLAQAAWLLQVKKSTNEDAKEITEKCSELNPVQIVKILNSYTPIDDFEKRVSSSFVRKVQSLLQDREGSTQLMLDTDYRFQVMFPFCSSSQALELLQVPSSLHLDFLQRI</sequence>
<dbReference type="Pfam" id="PF00612">
    <property type="entry name" value="IQ"/>
    <property type="match status" value="4"/>
</dbReference>